<keyword evidence="2" id="KW-0378">Hydrolase</keyword>
<comment type="caution">
    <text evidence="2">The sequence shown here is derived from an EMBL/GenBank/DDBJ whole genome shotgun (WGS) entry which is preliminary data.</text>
</comment>
<dbReference type="GO" id="GO:0033958">
    <property type="term" value="F:DNA-deoxyinosine glycosylase activity"/>
    <property type="evidence" value="ECO:0007669"/>
    <property type="project" value="UniProtKB-EC"/>
</dbReference>
<dbReference type="InterPro" id="IPR036895">
    <property type="entry name" value="Uracil-DNA_glycosylase-like_sf"/>
</dbReference>
<sequence length="158" mass="17811">MSRIEGLGQVVHGQDTILILGSIASVESLAKGYHYAHPSNRFWKVLARIYQQPIETLEDKKKILADHSIALWDSCRSCQRIGSADASIKAIEPNDIPTFLKEYPTIERILCNGQVSYQTMKKTYPELKCIPCPSTSAANARWSLDALVKEYGKWLKNE</sequence>
<feature type="domain" description="Uracil-DNA glycosylase-like" evidence="1">
    <location>
        <begin position="15"/>
        <end position="151"/>
    </location>
</feature>
<dbReference type="CDD" id="cd10032">
    <property type="entry name" value="UDG-F6_HDG"/>
    <property type="match status" value="1"/>
</dbReference>
<dbReference type="InterPro" id="IPR005122">
    <property type="entry name" value="Uracil-DNA_glycosylase-like"/>
</dbReference>
<evidence type="ECO:0000259" key="1">
    <source>
        <dbReference type="Pfam" id="PF03167"/>
    </source>
</evidence>
<proteinExistence type="predicted"/>
<keyword evidence="3" id="KW-1185">Reference proteome</keyword>
<organism evidence="2 3">
    <name type="scientific">Absicoccus intestinalis</name>
    <dbReference type="NCBI Taxonomy" id="2926319"/>
    <lineage>
        <taxon>Bacteria</taxon>
        <taxon>Bacillati</taxon>
        <taxon>Bacillota</taxon>
        <taxon>Erysipelotrichia</taxon>
        <taxon>Erysipelotrichales</taxon>
        <taxon>Erysipelotrichaceae</taxon>
        <taxon>Absicoccus</taxon>
    </lineage>
</organism>
<keyword evidence="2" id="KW-0326">Glycosidase</keyword>
<gene>
    <name evidence="2" type="ORF">MOZ64_01560</name>
</gene>
<dbReference type="Pfam" id="PF03167">
    <property type="entry name" value="UDG"/>
    <property type="match status" value="1"/>
</dbReference>
<dbReference type="EC" id="3.2.2.15" evidence="2"/>
<accession>A0ABU4WJV1</accession>
<dbReference type="Proteomes" id="UP001285244">
    <property type="component" value="Unassembled WGS sequence"/>
</dbReference>
<dbReference type="EMBL" id="JALBUS010000002">
    <property type="protein sequence ID" value="MDX8416529.1"/>
    <property type="molecule type" value="Genomic_DNA"/>
</dbReference>
<dbReference type="Gene3D" id="3.40.470.10">
    <property type="entry name" value="Uracil-DNA glycosylase-like domain"/>
    <property type="match status" value="1"/>
</dbReference>
<evidence type="ECO:0000313" key="2">
    <source>
        <dbReference type="EMBL" id="MDX8416529.1"/>
    </source>
</evidence>
<dbReference type="RefSeq" id="WP_320324864.1">
    <property type="nucleotide sequence ID" value="NZ_JALBUS010000002.1"/>
</dbReference>
<dbReference type="SUPFAM" id="SSF52141">
    <property type="entry name" value="Uracil-DNA glycosylase-like"/>
    <property type="match status" value="1"/>
</dbReference>
<dbReference type="NCBIfam" id="TIGR04274">
    <property type="entry name" value="hypoxanDNAglyco"/>
    <property type="match status" value="1"/>
</dbReference>
<protein>
    <submittedName>
        <fullName evidence="2">DNA-deoxyinosine glycosylase</fullName>
        <ecNumber evidence="2">3.2.2.15</ecNumber>
    </submittedName>
</protein>
<name>A0ABU4WJV1_9FIRM</name>
<evidence type="ECO:0000313" key="3">
    <source>
        <dbReference type="Proteomes" id="UP001285244"/>
    </source>
</evidence>
<reference evidence="2 3" key="1">
    <citation type="submission" date="2022-03" db="EMBL/GenBank/DDBJ databases">
        <title>Novel taxa within the pig intestine.</title>
        <authorList>
            <person name="Wylensek D."/>
            <person name="Bishof K."/>
            <person name="Afrizal A."/>
            <person name="Clavel T."/>
        </authorList>
    </citation>
    <scope>NUCLEOTIDE SEQUENCE [LARGE SCALE GENOMIC DNA]</scope>
    <source>
        <strain evidence="2 3">Cla-KB-P134</strain>
    </source>
</reference>
<dbReference type="InterPro" id="IPR026353">
    <property type="entry name" value="Hypoxan-DNA_Glyclase"/>
</dbReference>